<dbReference type="EMBL" id="ABWE02003911">
    <property type="status" value="NOT_ANNOTATED_CDS"/>
    <property type="molecule type" value="Genomic_DNA"/>
</dbReference>
<sequence>MDEAPILSRIIRCGSANIRHAGIPTKLSRMSIGIKPNNKRTGTNNQTARTITCIVNMR</sequence>
<proteinExistence type="predicted"/>
<reference evidence="2" key="1">
    <citation type="journal article" date="2010" name="Science">
        <title>Signatures of adaptation to obligate biotrophy in the Hyaloperonospora arabidopsidis genome.</title>
        <authorList>
            <person name="Baxter L."/>
            <person name="Tripathy S."/>
            <person name="Ishaque N."/>
            <person name="Boot N."/>
            <person name="Cabral A."/>
            <person name="Kemen E."/>
            <person name="Thines M."/>
            <person name="Ah-Fong A."/>
            <person name="Anderson R."/>
            <person name="Badejoko W."/>
            <person name="Bittner-Eddy P."/>
            <person name="Boore J.L."/>
            <person name="Chibucos M.C."/>
            <person name="Coates M."/>
            <person name="Dehal P."/>
            <person name="Delehaunty K."/>
            <person name="Dong S."/>
            <person name="Downton P."/>
            <person name="Dumas B."/>
            <person name="Fabro G."/>
            <person name="Fronick C."/>
            <person name="Fuerstenberg S.I."/>
            <person name="Fulton L."/>
            <person name="Gaulin E."/>
            <person name="Govers F."/>
            <person name="Hughes L."/>
            <person name="Humphray S."/>
            <person name="Jiang R.H."/>
            <person name="Judelson H."/>
            <person name="Kamoun S."/>
            <person name="Kyung K."/>
            <person name="Meijer H."/>
            <person name="Minx P."/>
            <person name="Morris P."/>
            <person name="Nelson J."/>
            <person name="Phuntumart V."/>
            <person name="Qutob D."/>
            <person name="Rehmany A."/>
            <person name="Rougon-Cardoso A."/>
            <person name="Ryden P."/>
            <person name="Torto-Alalibo T."/>
            <person name="Studholme D."/>
            <person name="Wang Y."/>
            <person name="Win J."/>
            <person name="Wood J."/>
            <person name="Clifton S.W."/>
            <person name="Rogers J."/>
            <person name="Van den Ackerveken G."/>
            <person name="Jones J.D."/>
            <person name="McDowell J.M."/>
            <person name="Beynon J."/>
            <person name="Tyler B.M."/>
        </authorList>
    </citation>
    <scope>NUCLEOTIDE SEQUENCE [LARGE SCALE GENOMIC DNA]</scope>
    <source>
        <strain evidence="2">Emoy2</strain>
    </source>
</reference>
<keyword evidence="2" id="KW-1185">Reference proteome</keyword>
<dbReference type="InParanoid" id="M4C5F7"/>
<reference evidence="1" key="2">
    <citation type="submission" date="2015-06" db="UniProtKB">
        <authorList>
            <consortium name="EnsemblProtists"/>
        </authorList>
    </citation>
    <scope>IDENTIFICATION</scope>
    <source>
        <strain evidence="1">Emoy2</strain>
    </source>
</reference>
<accession>M4C5F7</accession>
<name>M4C5F7_HYAAE</name>
<evidence type="ECO:0000313" key="2">
    <source>
        <dbReference type="Proteomes" id="UP000011713"/>
    </source>
</evidence>
<dbReference type="VEuPathDB" id="FungiDB:HpaG814332"/>
<dbReference type="Proteomes" id="UP000011713">
    <property type="component" value="Unassembled WGS sequence"/>
</dbReference>
<dbReference type="HOGENOM" id="CLU_2983187_0_0_1"/>
<dbReference type="AlphaFoldDB" id="M4C5F7"/>
<dbReference type="EnsemblProtists" id="HpaT814332">
    <property type="protein sequence ID" value="HpaP814332"/>
    <property type="gene ID" value="HpaG814332"/>
</dbReference>
<evidence type="ECO:0000313" key="1">
    <source>
        <dbReference type="EnsemblProtists" id="HpaP814332"/>
    </source>
</evidence>
<protein>
    <submittedName>
        <fullName evidence="1">Uncharacterized protein</fullName>
    </submittedName>
</protein>
<organism evidence="1 2">
    <name type="scientific">Hyaloperonospora arabidopsidis (strain Emoy2)</name>
    <name type="common">Downy mildew agent</name>
    <name type="synonym">Peronospora arabidopsidis</name>
    <dbReference type="NCBI Taxonomy" id="559515"/>
    <lineage>
        <taxon>Eukaryota</taxon>
        <taxon>Sar</taxon>
        <taxon>Stramenopiles</taxon>
        <taxon>Oomycota</taxon>
        <taxon>Peronosporomycetes</taxon>
        <taxon>Peronosporales</taxon>
        <taxon>Peronosporaceae</taxon>
        <taxon>Hyaloperonospora</taxon>
    </lineage>
</organism>